<dbReference type="PANTHER" id="PTHR46138:SF1">
    <property type="entry name" value="PROTEIN DR1"/>
    <property type="match status" value="1"/>
</dbReference>
<dbReference type="GO" id="GO:0017054">
    <property type="term" value="C:negative cofactor 2 complex"/>
    <property type="evidence" value="ECO:0007669"/>
    <property type="project" value="InterPro"/>
</dbReference>
<evidence type="ECO:0000313" key="6">
    <source>
        <dbReference type="Proteomes" id="UP001465755"/>
    </source>
</evidence>
<evidence type="ECO:0000256" key="1">
    <source>
        <dbReference type="ARBA" id="ARBA00004123"/>
    </source>
</evidence>
<sequence length="143" mass="15584">MGDNVALPKATITKMVKEALPDDLRAAADTSDLISRCCSEFVQLVSSEAAELSTEEKKSTIGPEHIVRALERLGFDDYMGDVQSTWHQLKDDQKGTQRLGGRKSLAEASGMSEQEQVDLQQQLFAAARHQSGFDMPLAHPAPG</sequence>
<keyword evidence="2" id="KW-0539">Nucleus</keyword>
<evidence type="ECO:0000256" key="2">
    <source>
        <dbReference type="ARBA" id="ARBA00023242"/>
    </source>
</evidence>
<dbReference type="InterPro" id="IPR003958">
    <property type="entry name" value="CBFA_NFYB_domain"/>
</dbReference>
<evidence type="ECO:0000259" key="4">
    <source>
        <dbReference type="Pfam" id="PF00808"/>
    </source>
</evidence>
<accession>A0AAW1NML7</accession>
<comment type="subcellular location">
    <subcellularLocation>
        <location evidence="1">Nucleus</location>
    </subcellularLocation>
</comment>
<dbReference type="Proteomes" id="UP001465755">
    <property type="component" value="Unassembled WGS sequence"/>
</dbReference>
<dbReference type="EMBL" id="JALJOQ010000169">
    <property type="protein sequence ID" value="KAK9792025.1"/>
    <property type="molecule type" value="Genomic_DNA"/>
</dbReference>
<comment type="caution">
    <text evidence="5">The sequence shown here is derived from an EMBL/GenBank/DDBJ whole genome shotgun (WGS) entry which is preliminary data.</text>
</comment>
<dbReference type="CDD" id="cd22905">
    <property type="entry name" value="HFD_Dr1"/>
    <property type="match status" value="1"/>
</dbReference>
<evidence type="ECO:0000256" key="3">
    <source>
        <dbReference type="SAM" id="MobiDB-lite"/>
    </source>
</evidence>
<feature type="region of interest" description="Disordered" evidence="3">
    <location>
        <begin position="88"/>
        <end position="117"/>
    </location>
</feature>
<reference evidence="5 6" key="1">
    <citation type="journal article" date="2024" name="Nat. Commun.">
        <title>Phylogenomics reveals the evolutionary origins of lichenization in chlorophyte algae.</title>
        <authorList>
            <person name="Puginier C."/>
            <person name="Libourel C."/>
            <person name="Otte J."/>
            <person name="Skaloud P."/>
            <person name="Haon M."/>
            <person name="Grisel S."/>
            <person name="Petersen M."/>
            <person name="Berrin J.G."/>
            <person name="Delaux P.M."/>
            <person name="Dal Grande F."/>
            <person name="Keller J."/>
        </authorList>
    </citation>
    <scope>NUCLEOTIDE SEQUENCE [LARGE SCALE GENOMIC DNA]</scope>
    <source>
        <strain evidence="5 6">SAG 2036</strain>
    </source>
</reference>
<dbReference type="Gene3D" id="1.10.20.10">
    <property type="entry name" value="Histone, subunit A"/>
    <property type="match status" value="1"/>
</dbReference>
<name>A0AAW1NML7_9CHLO</name>
<dbReference type="GO" id="GO:0000122">
    <property type="term" value="P:negative regulation of transcription by RNA polymerase II"/>
    <property type="evidence" value="ECO:0007669"/>
    <property type="project" value="InterPro"/>
</dbReference>
<organism evidence="5 6">
    <name type="scientific">Symbiochloris irregularis</name>
    <dbReference type="NCBI Taxonomy" id="706552"/>
    <lineage>
        <taxon>Eukaryota</taxon>
        <taxon>Viridiplantae</taxon>
        <taxon>Chlorophyta</taxon>
        <taxon>core chlorophytes</taxon>
        <taxon>Trebouxiophyceae</taxon>
        <taxon>Trebouxiales</taxon>
        <taxon>Trebouxiaceae</taxon>
        <taxon>Symbiochloris</taxon>
    </lineage>
</organism>
<dbReference type="GO" id="GO:0051123">
    <property type="term" value="P:RNA polymerase II preinitiation complex assembly"/>
    <property type="evidence" value="ECO:0007669"/>
    <property type="project" value="TreeGrafter"/>
</dbReference>
<dbReference type="GO" id="GO:0016251">
    <property type="term" value="F:RNA polymerase II general transcription initiation factor activity"/>
    <property type="evidence" value="ECO:0007669"/>
    <property type="project" value="TreeGrafter"/>
</dbReference>
<protein>
    <recommendedName>
        <fullName evidence="4">Transcription factor CBF/NF-Y/archaeal histone domain-containing protein</fullName>
    </recommendedName>
</protein>
<dbReference type="InterPro" id="IPR009072">
    <property type="entry name" value="Histone-fold"/>
</dbReference>
<dbReference type="SUPFAM" id="SSF47113">
    <property type="entry name" value="Histone-fold"/>
    <property type="match status" value="1"/>
</dbReference>
<feature type="domain" description="Transcription factor CBF/NF-Y/archaeal histone" evidence="4">
    <location>
        <begin position="6"/>
        <end position="70"/>
    </location>
</feature>
<gene>
    <name evidence="5" type="ORF">WJX73_003722</name>
</gene>
<proteinExistence type="predicted"/>
<keyword evidence="6" id="KW-1185">Reference proteome</keyword>
<dbReference type="GO" id="GO:0046982">
    <property type="term" value="F:protein heterodimerization activity"/>
    <property type="evidence" value="ECO:0007669"/>
    <property type="project" value="InterPro"/>
</dbReference>
<evidence type="ECO:0000313" key="5">
    <source>
        <dbReference type="EMBL" id="KAK9792025.1"/>
    </source>
</evidence>
<dbReference type="PANTHER" id="PTHR46138">
    <property type="entry name" value="PROTEIN DR1"/>
    <property type="match status" value="1"/>
</dbReference>
<dbReference type="Pfam" id="PF00808">
    <property type="entry name" value="CBFD_NFYB_HMF"/>
    <property type="match status" value="1"/>
</dbReference>
<dbReference type="InterPro" id="IPR042225">
    <property type="entry name" value="Ncb2"/>
</dbReference>
<dbReference type="AlphaFoldDB" id="A0AAW1NML7"/>
<dbReference type="GO" id="GO:0017025">
    <property type="term" value="F:TBP-class protein binding"/>
    <property type="evidence" value="ECO:0007669"/>
    <property type="project" value="TreeGrafter"/>
</dbReference>